<dbReference type="Proteomes" id="UP001205890">
    <property type="component" value="Unassembled WGS sequence"/>
</dbReference>
<reference evidence="2 3" key="1">
    <citation type="submission" date="2022-07" db="EMBL/GenBank/DDBJ databases">
        <authorList>
            <person name="Li W.-J."/>
            <person name="Deng Q.-Q."/>
        </authorList>
    </citation>
    <scope>NUCLEOTIDE SEQUENCE [LARGE SCALE GENOMIC DNA]</scope>
    <source>
        <strain evidence="2 3">SYSU M60028</strain>
    </source>
</reference>
<keyword evidence="2" id="KW-0436">Ligase</keyword>
<evidence type="ECO:0000259" key="1">
    <source>
        <dbReference type="Pfam" id="PF02514"/>
    </source>
</evidence>
<dbReference type="RefSeq" id="WP_254746100.1">
    <property type="nucleotide sequence ID" value="NZ_JANCLU010000029.1"/>
</dbReference>
<feature type="domain" description="CobN/magnesium chelatase" evidence="1">
    <location>
        <begin position="694"/>
        <end position="1104"/>
    </location>
</feature>
<comment type="caution">
    <text evidence="2">The sequence shown here is derived from an EMBL/GenBank/DDBJ whole genome shotgun (WGS) entry which is preliminary data.</text>
</comment>
<sequence length="1119" mass="118759">MHLLRTETLSLDQAAQAVDLGQSPAEIVFLSFTDSDLAAFAAAWEDAGPDAPSLRVANLAQLRHPYSVDLYVANVAARARFVLVRLLGGKDYWPYGVEELSAAARREGFHLAVVPGDHMADARLDAASTLPEEDLRRLWGWFHEGGPDNLRQCLAFLADRLGRRRAWREPVAVPAFGLAEAFRRAAAPDAPRALVVFYRSVLMAADTAPVAALADALSARGFAVDAAHVSSLKDPEAAGALSAFLARRRPDVILNTTAFSGRAGDAPGVLDEADAPVIQAILAGAREEAWRVSARGLAAADLAMNVVLPELDGRIVGRAISFKAEAPRSAELEATLLRHRPAPSRVAAVADLAAAWARLRRTPAAGRRIACVLSDYPAKGGRTGYAVGLDTTESVKAIAADLRDAGYDVGDLPVDLMRALETGEPAGALALDAYAALFDELPSAFRASVLGAWGAPGEDDALRDGAFRFRIARAGRLVVALQPDRGRRDSRKGDYHDVNLPPRHAYVAFYLWLRRVEAIHALVHCGTHGTLEWLPGKAVALDESCAPEAVLGPTPVVYPFIVNNPGEAAQAKRRIAAVTVGHLSPPLVAAGQHGGAAEVEALFDEYAAASELDPGRARLLARAILDRATETGLSGEASLAAGDDPETALQKLDAWLCDLKEMRIGDGLHIFGRAAAAEARERALDAWAESDAATRAEAARALDACPAAERDGLLAALDGRFVPPGPAGAPLRGRVDVLPTGRNLYTVDPRAVPTRTAWEIGRRAADEVLTRHVQDHGDWPRRLVIDLWGSATMRTGGDDLAQALALIGARPVWDHASTRVSGFEILPCASLGRPRVDVALHVSGLFRDVFPGAIALFDEAARAVAALDEDDGENPLAEARRASPERAFRVFGAAPGAYGAGLSGPLASGAWENRADLGEAYLAAGAHAYGKDAEGVAAREQFDAVVAGADAYVHARDLEGQDALDADALAHHTGGFAAAAARLGASPALYHADTSRAGRVVARTAREEVARALRGRAANPRWIAGQMRHGHRGAAEIAESVDNLFAWAALADAVDDRQFDLMFDATCGDEAVRAFLGEANPRAACAIASRFDEAIRRGLWRCRRNSVPATLSAMMEMEP</sequence>
<organism evidence="2 3">
    <name type="scientific">Alsobacter ponti</name>
    <dbReference type="NCBI Taxonomy" id="2962936"/>
    <lineage>
        <taxon>Bacteria</taxon>
        <taxon>Pseudomonadati</taxon>
        <taxon>Pseudomonadota</taxon>
        <taxon>Alphaproteobacteria</taxon>
        <taxon>Hyphomicrobiales</taxon>
        <taxon>Alsobacteraceae</taxon>
        <taxon>Alsobacter</taxon>
    </lineage>
</organism>
<accession>A0ABT1LH77</accession>
<name>A0ABT1LH77_9HYPH</name>
<keyword evidence="3" id="KW-1185">Reference proteome</keyword>
<protein>
    <submittedName>
        <fullName evidence="2">Cobaltochelatase subunit CobN</fullName>
        <ecNumber evidence="2">6.6.1.2</ecNumber>
    </submittedName>
</protein>
<dbReference type="GO" id="GO:0051116">
    <property type="term" value="F:cobaltochelatase activity"/>
    <property type="evidence" value="ECO:0007669"/>
    <property type="project" value="UniProtKB-EC"/>
</dbReference>
<proteinExistence type="predicted"/>
<dbReference type="CDD" id="cd10150">
    <property type="entry name" value="CobN_like"/>
    <property type="match status" value="1"/>
</dbReference>
<dbReference type="InterPro" id="IPR003672">
    <property type="entry name" value="CobN/Mg_chltase"/>
</dbReference>
<gene>
    <name evidence="2" type="primary">cobN</name>
    <name evidence="2" type="ORF">NK718_20225</name>
</gene>
<evidence type="ECO:0000313" key="3">
    <source>
        <dbReference type="Proteomes" id="UP001205890"/>
    </source>
</evidence>
<dbReference type="Pfam" id="PF02514">
    <property type="entry name" value="CobN-Mg_chel"/>
    <property type="match status" value="1"/>
</dbReference>
<dbReference type="NCBIfam" id="NF008973">
    <property type="entry name" value="PRK12321.1"/>
    <property type="match status" value="1"/>
</dbReference>
<dbReference type="EMBL" id="JANCLU010000029">
    <property type="protein sequence ID" value="MCP8940860.1"/>
    <property type="molecule type" value="Genomic_DNA"/>
</dbReference>
<dbReference type="EC" id="6.6.1.2" evidence="2"/>
<evidence type="ECO:0000313" key="2">
    <source>
        <dbReference type="EMBL" id="MCP8940860.1"/>
    </source>
</evidence>
<dbReference type="PANTHER" id="PTHR44119:SF4">
    <property type="entry name" value="AEROBIC COBALTOCHELATASE SUBUNIT COBN"/>
    <property type="match status" value="1"/>
</dbReference>
<dbReference type="PANTHER" id="PTHR44119">
    <property type="entry name" value="MAGNESIUM-CHELATASE SUBUNIT CHLH, CHLOROPLASTIC"/>
    <property type="match status" value="1"/>
</dbReference>